<dbReference type="InterPro" id="IPR050447">
    <property type="entry name" value="Erg6_SMT_methyltransf"/>
</dbReference>
<reference evidence="3 4" key="1">
    <citation type="submission" date="2023-07" db="EMBL/GenBank/DDBJ databases">
        <title>Genomic Encyclopedia of Type Strains, Phase IV (KMG-IV): sequencing the most valuable type-strain genomes for metagenomic binning, comparative biology and taxonomic classification.</title>
        <authorList>
            <person name="Goeker M."/>
        </authorList>
    </citation>
    <scope>NUCLEOTIDE SEQUENCE [LARGE SCALE GENOMIC DNA]</scope>
    <source>
        <strain evidence="3 4">DSM 1112</strain>
    </source>
</reference>
<dbReference type="Pfam" id="PF08241">
    <property type="entry name" value="Methyltransf_11"/>
    <property type="match status" value="1"/>
</dbReference>
<proteinExistence type="predicted"/>
<feature type="domain" description="Methyltransferase type 11" evidence="2">
    <location>
        <begin position="87"/>
        <end position="182"/>
    </location>
</feature>
<organism evidence="3 4">
    <name type="scientific">Pararhizobium capsulatum DSM 1112</name>
    <dbReference type="NCBI Taxonomy" id="1121113"/>
    <lineage>
        <taxon>Bacteria</taxon>
        <taxon>Pseudomonadati</taxon>
        <taxon>Pseudomonadota</taxon>
        <taxon>Alphaproteobacteria</taxon>
        <taxon>Hyphomicrobiales</taxon>
        <taxon>Rhizobiaceae</taxon>
        <taxon>Rhizobium/Agrobacterium group</taxon>
        <taxon>Pararhizobium</taxon>
    </lineage>
</organism>
<name>A0ABU0BZD1_9HYPH</name>
<evidence type="ECO:0000256" key="1">
    <source>
        <dbReference type="ARBA" id="ARBA00022679"/>
    </source>
</evidence>
<dbReference type="GO" id="GO:0032259">
    <property type="term" value="P:methylation"/>
    <property type="evidence" value="ECO:0007669"/>
    <property type="project" value="UniProtKB-KW"/>
</dbReference>
<dbReference type="Gene3D" id="3.40.50.150">
    <property type="entry name" value="Vaccinia Virus protein VP39"/>
    <property type="match status" value="1"/>
</dbReference>
<dbReference type="Proteomes" id="UP001230207">
    <property type="component" value="Unassembled WGS sequence"/>
</dbReference>
<dbReference type="InterPro" id="IPR029063">
    <property type="entry name" value="SAM-dependent_MTases_sf"/>
</dbReference>
<dbReference type="CDD" id="cd02440">
    <property type="entry name" value="AdoMet_MTases"/>
    <property type="match status" value="1"/>
</dbReference>
<evidence type="ECO:0000313" key="4">
    <source>
        <dbReference type="Proteomes" id="UP001230207"/>
    </source>
</evidence>
<sequence>MSSRLFSRVLDVASTGKFPRVQKWVWRRIYNLLSLSWRDRDWRFMNYGFVPADPTFLLEAEDEAERAFIGLYQQAVEGLPVRGKRVLEIGSGRGGGSRFIARYHAPASIVGLDYSPETVRRARRINQDAPSLVFETGDAENLPYADGSFDIVVNIESSHCYGNVPAFAREVSRVLAPGGWFTFADMRSKTQLAALDGQLGAPGLELAEARNISKGVVAALDAAEARKRERIGRSRWMQHFMTEFSGSKGSALYKGLSRGDIVYVARRYRKAG</sequence>
<evidence type="ECO:0000259" key="2">
    <source>
        <dbReference type="Pfam" id="PF08241"/>
    </source>
</evidence>
<dbReference type="GO" id="GO:0008168">
    <property type="term" value="F:methyltransferase activity"/>
    <property type="evidence" value="ECO:0007669"/>
    <property type="project" value="UniProtKB-KW"/>
</dbReference>
<dbReference type="PANTHER" id="PTHR44068:SF1">
    <property type="entry name" value="HYPOTHETICAL LOC100005854"/>
    <property type="match status" value="1"/>
</dbReference>
<keyword evidence="3" id="KW-0489">Methyltransferase</keyword>
<dbReference type="EMBL" id="JAUSVF010000003">
    <property type="protein sequence ID" value="MDQ0323599.1"/>
    <property type="molecule type" value="Genomic_DNA"/>
</dbReference>
<dbReference type="PANTHER" id="PTHR44068">
    <property type="entry name" value="ZGC:194242"/>
    <property type="match status" value="1"/>
</dbReference>
<keyword evidence="1" id="KW-0808">Transferase</keyword>
<protein>
    <submittedName>
        <fullName evidence="3">SAM-dependent methyltransferase</fullName>
    </submittedName>
</protein>
<gene>
    <name evidence="3" type="ORF">QO002_005805</name>
</gene>
<dbReference type="InterPro" id="IPR013216">
    <property type="entry name" value="Methyltransf_11"/>
</dbReference>
<keyword evidence="4" id="KW-1185">Reference proteome</keyword>
<comment type="caution">
    <text evidence="3">The sequence shown here is derived from an EMBL/GenBank/DDBJ whole genome shotgun (WGS) entry which is preliminary data.</text>
</comment>
<accession>A0ABU0BZD1</accession>
<dbReference type="RefSeq" id="WP_307236206.1">
    <property type="nucleotide sequence ID" value="NZ_JAUSVF010000003.1"/>
</dbReference>
<evidence type="ECO:0000313" key="3">
    <source>
        <dbReference type="EMBL" id="MDQ0323599.1"/>
    </source>
</evidence>
<dbReference type="SUPFAM" id="SSF53335">
    <property type="entry name" value="S-adenosyl-L-methionine-dependent methyltransferases"/>
    <property type="match status" value="1"/>
</dbReference>